<reference evidence="1 2" key="1">
    <citation type="submission" date="2018-08" db="EMBL/GenBank/DDBJ databases">
        <title>A genome reference for cultivated species of the human gut microbiota.</title>
        <authorList>
            <person name="Zou Y."/>
            <person name="Xue W."/>
            <person name="Luo G."/>
        </authorList>
    </citation>
    <scope>NUCLEOTIDE SEQUENCE [LARGE SCALE GENOMIC DNA]</scope>
    <source>
        <strain evidence="1 2">AF24-29</strain>
    </source>
</reference>
<gene>
    <name evidence="1" type="ORF">DWY25_04570</name>
</gene>
<protein>
    <submittedName>
        <fullName evidence="1">Uncharacterized protein</fullName>
    </submittedName>
</protein>
<dbReference type="GeneID" id="83014677"/>
<accession>A0A412G484</accession>
<keyword evidence="2" id="KW-1185">Reference proteome</keyword>
<dbReference type="AlphaFoldDB" id="A0A412G484"/>
<comment type="caution">
    <text evidence="1">The sequence shown here is derived from an EMBL/GenBank/DDBJ whole genome shotgun (WGS) entry which is preliminary data.</text>
</comment>
<dbReference type="RefSeq" id="WP_117894248.1">
    <property type="nucleotide sequence ID" value="NZ_CABJCV010000004.1"/>
</dbReference>
<dbReference type="EMBL" id="QRUP01000004">
    <property type="protein sequence ID" value="RGR75514.1"/>
    <property type="molecule type" value="Genomic_DNA"/>
</dbReference>
<organism evidence="1 2">
    <name type="scientific">Holdemania filiformis</name>
    <dbReference type="NCBI Taxonomy" id="61171"/>
    <lineage>
        <taxon>Bacteria</taxon>
        <taxon>Bacillati</taxon>
        <taxon>Bacillota</taxon>
        <taxon>Erysipelotrichia</taxon>
        <taxon>Erysipelotrichales</taxon>
        <taxon>Erysipelotrichaceae</taxon>
        <taxon>Holdemania</taxon>
    </lineage>
</organism>
<evidence type="ECO:0000313" key="2">
    <source>
        <dbReference type="Proteomes" id="UP000284178"/>
    </source>
</evidence>
<name>A0A412G484_9FIRM</name>
<evidence type="ECO:0000313" key="1">
    <source>
        <dbReference type="EMBL" id="RGR75514.1"/>
    </source>
</evidence>
<proteinExistence type="predicted"/>
<dbReference type="Proteomes" id="UP000284178">
    <property type="component" value="Unassembled WGS sequence"/>
</dbReference>
<sequence>MQLDLKYYREIWMGTVTYEEYPQLASLAEMIVESFAQAYLSDVDLVPLSELQGDYRKALCAEIDFLHTIGGVDAAFGGQNQTDLKTLKTENFEFSYSDRKQNESDFNGMPLSPIARSLTLSELRKQGYLSLKVNQCLRREC</sequence>